<organism evidence="2 4">
    <name type="scientific">Candidatus Iainarchaeum sp</name>
    <dbReference type="NCBI Taxonomy" id="3101447"/>
    <lineage>
        <taxon>Archaea</taxon>
        <taxon>Candidatus Iainarchaeota</taxon>
        <taxon>Candidatus Iainarchaeia</taxon>
        <taxon>Candidatus Iainarchaeales</taxon>
        <taxon>Candidatus Iainarchaeaceae</taxon>
        <taxon>Candidatus Iainarchaeum</taxon>
    </lineage>
</organism>
<dbReference type="Proteomes" id="UP000564964">
    <property type="component" value="Unassembled WGS sequence"/>
</dbReference>
<dbReference type="Proteomes" id="UP000678237">
    <property type="component" value="Unassembled WGS sequence"/>
</dbReference>
<gene>
    <name evidence="2" type="ORF">HA252_06810</name>
    <name evidence="3" type="ORF">J4203_00275</name>
</gene>
<dbReference type="AlphaFoldDB" id="A0A7J4JMF7"/>
<dbReference type="EMBL" id="JAGVWE010000002">
    <property type="protein sequence ID" value="MBS3062283.1"/>
    <property type="molecule type" value="Genomic_DNA"/>
</dbReference>
<sequence>MAKPLQGLRKTLEALHFRLRVATGSKPERPGFRQESTDLAAFQQSVKQRSYWQLCRDVSGRAELLRLRALSWRERLVDHLGRVEREMERLLPAKDRAQVLQKYGAVWKVEAVEAGKNREGFAWYQAEHEQGVHEIERYFELAKQQDQVLKAMEDELEARREAEPAEKL</sequence>
<evidence type="ECO:0000313" key="2">
    <source>
        <dbReference type="EMBL" id="HIH17087.1"/>
    </source>
</evidence>
<evidence type="ECO:0000256" key="1">
    <source>
        <dbReference type="SAM" id="Coils"/>
    </source>
</evidence>
<comment type="caution">
    <text evidence="2">The sequence shown here is derived from an EMBL/GenBank/DDBJ whole genome shotgun (WGS) entry which is preliminary data.</text>
</comment>
<evidence type="ECO:0000313" key="4">
    <source>
        <dbReference type="Proteomes" id="UP000564964"/>
    </source>
</evidence>
<dbReference type="EMBL" id="DUGH01000163">
    <property type="protein sequence ID" value="HIH17087.1"/>
    <property type="molecule type" value="Genomic_DNA"/>
</dbReference>
<evidence type="ECO:0000313" key="3">
    <source>
        <dbReference type="EMBL" id="MBS3062283.1"/>
    </source>
</evidence>
<reference evidence="4" key="1">
    <citation type="journal article" date="2020" name="bioRxiv">
        <title>A rank-normalized archaeal taxonomy based on genome phylogeny resolves widespread incomplete and uneven classifications.</title>
        <authorList>
            <person name="Rinke C."/>
            <person name="Chuvochina M."/>
            <person name="Mussig A.J."/>
            <person name="Chaumeil P.-A."/>
            <person name="Waite D.W."/>
            <person name="Whitman W.B."/>
            <person name="Parks D.H."/>
            <person name="Hugenholtz P."/>
        </authorList>
    </citation>
    <scope>NUCLEOTIDE SEQUENCE [LARGE SCALE GENOMIC DNA]</scope>
</reference>
<name>A0A7J4JMF7_9ARCH</name>
<proteinExistence type="predicted"/>
<reference evidence="3" key="2">
    <citation type="submission" date="2021-03" db="EMBL/GenBank/DDBJ databases">
        <authorList>
            <person name="Jaffe A."/>
        </authorList>
    </citation>
    <scope>NUCLEOTIDE SEQUENCE</scope>
    <source>
        <strain evidence="3">RIFCSPLOWO2_01_FULL_58_19</strain>
    </source>
</reference>
<accession>A0A7J4JMF7</accession>
<protein>
    <submittedName>
        <fullName evidence="2">Uncharacterized protein</fullName>
    </submittedName>
</protein>
<reference evidence="3" key="3">
    <citation type="submission" date="2021-05" db="EMBL/GenBank/DDBJ databases">
        <title>Protein family content uncovers lineage relationships and bacterial pathway maintenance mechanisms in DPANN archaea.</title>
        <authorList>
            <person name="Castelle C.J."/>
            <person name="Meheust R."/>
            <person name="Jaffe A.L."/>
            <person name="Seitz K."/>
            <person name="Gong X."/>
            <person name="Baker B.J."/>
            <person name="Banfield J.F."/>
        </authorList>
    </citation>
    <scope>NUCLEOTIDE SEQUENCE</scope>
    <source>
        <strain evidence="3">RIFCSPLOWO2_01_FULL_58_19</strain>
    </source>
</reference>
<feature type="coiled-coil region" evidence="1">
    <location>
        <begin position="135"/>
        <end position="162"/>
    </location>
</feature>
<keyword evidence="1" id="KW-0175">Coiled coil</keyword>